<dbReference type="OrthoDB" id="5194065at2"/>
<name>A0A4U5WP74_STRLS</name>
<evidence type="ECO:0000313" key="2">
    <source>
        <dbReference type="Proteomes" id="UP000305929"/>
    </source>
</evidence>
<evidence type="ECO:0008006" key="3">
    <source>
        <dbReference type="Google" id="ProtNLM"/>
    </source>
</evidence>
<dbReference type="AlphaFoldDB" id="A0A4U5WP74"/>
<proteinExistence type="predicted"/>
<comment type="caution">
    <text evidence="1">The sequence shown here is derived from an EMBL/GenBank/DDBJ whole genome shotgun (WGS) entry which is preliminary data.</text>
</comment>
<accession>A0A4U5WP74</accession>
<reference evidence="1 2" key="1">
    <citation type="submission" date="2019-04" db="EMBL/GenBank/DDBJ databases">
        <title>Streptomyces lasaliensis sp. nov., an Actinomycete isolated from soil which produces the polyether antibiotic lasalocid.</title>
        <authorList>
            <person name="Erwin G."/>
            <person name="Haber C."/>
        </authorList>
    </citation>
    <scope>NUCLEOTIDE SEQUENCE [LARGE SCALE GENOMIC DNA]</scope>
    <source>
        <strain evidence="1 2">X-537</strain>
    </source>
</reference>
<gene>
    <name evidence="1" type="ORF">E4U91_27345</name>
</gene>
<keyword evidence="2" id="KW-1185">Reference proteome</keyword>
<organism evidence="1 2">
    <name type="scientific">Streptomyces lasalocidi</name>
    <name type="common">Streptomyces lasaliensis</name>
    <dbReference type="NCBI Taxonomy" id="324833"/>
    <lineage>
        <taxon>Bacteria</taxon>
        <taxon>Bacillati</taxon>
        <taxon>Actinomycetota</taxon>
        <taxon>Actinomycetes</taxon>
        <taxon>Kitasatosporales</taxon>
        <taxon>Streptomycetaceae</taxon>
        <taxon>Streptomyces</taxon>
    </lineage>
</organism>
<dbReference type="Proteomes" id="UP000305929">
    <property type="component" value="Unassembled WGS sequence"/>
</dbReference>
<sequence>MTLKAKWSIGIKRYQTGAEDAHGNPVESWGPTELVDVYAIAPTSSTEPSVPGREAVIDGLAVLSPKDYGITAQDRAVIGDDEYTIEGSLANWNLGPFEFKPGFQFILKKVNG</sequence>
<dbReference type="EMBL" id="SZNQ01000001">
    <property type="protein sequence ID" value="TKT03442.1"/>
    <property type="molecule type" value="Genomic_DNA"/>
</dbReference>
<protein>
    <recommendedName>
        <fullName evidence="3">Head-tail adaptor protein</fullName>
    </recommendedName>
</protein>
<evidence type="ECO:0000313" key="1">
    <source>
        <dbReference type="EMBL" id="TKT03442.1"/>
    </source>
</evidence>
<dbReference type="RefSeq" id="WP_137309290.1">
    <property type="nucleotide sequence ID" value="NZ_SZNQ01000001.1"/>
</dbReference>